<dbReference type="CDD" id="cd00067">
    <property type="entry name" value="GAL4"/>
    <property type="match status" value="1"/>
</dbReference>
<dbReference type="PROSITE" id="PS50048">
    <property type="entry name" value="ZN2_CY6_FUNGAL_2"/>
    <property type="match status" value="1"/>
</dbReference>
<keyword evidence="1" id="KW-0805">Transcription regulation</keyword>
<evidence type="ECO:0000259" key="6">
    <source>
        <dbReference type="PROSITE" id="PS50048"/>
    </source>
</evidence>
<dbReference type="Gene3D" id="4.10.240.10">
    <property type="entry name" value="Zn(2)-C6 fungal-type DNA-binding domain"/>
    <property type="match status" value="1"/>
</dbReference>
<proteinExistence type="predicted"/>
<dbReference type="InterPro" id="IPR001138">
    <property type="entry name" value="Zn2Cys6_DnaBD"/>
</dbReference>
<keyword evidence="8" id="KW-1185">Reference proteome</keyword>
<dbReference type="GO" id="GO:0008270">
    <property type="term" value="F:zinc ion binding"/>
    <property type="evidence" value="ECO:0007669"/>
    <property type="project" value="InterPro"/>
</dbReference>
<evidence type="ECO:0000256" key="3">
    <source>
        <dbReference type="ARBA" id="ARBA00023163"/>
    </source>
</evidence>
<protein>
    <recommendedName>
        <fullName evidence="6">Zn(2)-C6 fungal-type domain-containing protein</fullName>
    </recommendedName>
</protein>
<keyword evidence="4" id="KW-0539">Nucleus</keyword>
<sequence>MKRTRDGYPIILMHRGNRAPSSCQACREKKRRCDRTQPCSNCMQRNISCEYPGQDPESSERDASQALGMASSSQSTIAQSQAPATVSTPQ</sequence>
<organism evidence="7 8">
    <name type="scientific">Penicillium canescens</name>
    <dbReference type="NCBI Taxonomy" id="5083"/>
    <lineage>
        <taxon>Eukaryota</taxon>
        <taxon>Fungi</taxon>
        <taxon>Dikarya</taxon>
        <taxon>Ascomycota</taxon>
        <taxon>Pezizomycotina</taxon>
        <taxon>Eurotiomycetes</taxon>
        <taxon>Eurotiomycetidae</taxon>
        <taxon>Eurotiales</taxon>
        <taxon>Aspergillaceae</taxon>
        <taxon>Penicillium</taxon>
    </lineage>
</organism>
<feature type="compositionally biased region" description="Low complexity" evidence="5">
    <location>
        <begin position="70"/>
        <end position="82"/>
    </location>
</feature>
<dbReference type="SUPFAM" id="SSF57701">
    <property type="entry name" value="Zn2/Cys6 DNA-binding domain"/>
    <property type="match status" value="1"/>
</dbReference>
<dbReference type="InterPro" id="IPR036864">
    <property type="entry name" value="Zn2-C6_fun-type_DNA-bd_sf"/>
</dbReference>
<accession>A0AAD6IE58</accession>
<evidence type="ECO:0000313" key="7">
    <source>
        <dbReference type="EMBL" id="KAJ6044257.1"/>
    </source>
</evidence>
<reference evidence="7" key="2">
    <citation type="submission" date="2023-01" db="EMBL/GenBank/DDBJ databases">
        <authorList>
            <person name="Petersen C."/>
        </authorList>
    </citation>
    <scope>NUCLEOTIDE SEQUENCE</scope>
    <source>
        <strain evidence="7">IBT 15450</strain>
    </source>
</reference>
<keyword evidence="2" id="KW-0238">DNA-binding</keyword>
<evidence type="ECO:0000256" key="2">
    <source>
        <dbReference type="ARBA" id="ARBA00023125"/>
    </source>
</evidence>
<evidence type="ECO:0000256" key="5">
    <source>
        <dbReference type="SAM" id="MobiDB-lite"/>
    </source>
</evidence>
<dbReference type="GO" id="GO:0003677">
    <property type="term" value="F:DNA binding"/>
    <property type="evidence" value="ECO:0007669"/>
    <property type="project" value="UniProtKB-KW"/>
</dbReference>
<evidence type="ECO:0000313" key="8">
    <source>
        <dbReference type="Proteomes" id="UP001219568"/>
    </source>
</evidence>
<dbReference type="PANTHER" id="PTHR31069">
    <property type="entry name" value="OLEATE-ACTIVATED TRANSCRIPTION FACTOR 1-RELATED"/>
    <property type="match status" value="1"/>
</dbReference>
<evidence type="ECO:0000256" key="4">
    <source>
        <dbReference type="ARBA" id="ARBA00023242"/>
    </source>
</evidence>
<feature type="domain" description="Zn(2)-C6 fungal-type" evidence="6">
    <location>
        <begin position="22"/>
        <end position="51"/>
    </location>
</feature>
<dbReference type="GO" id="GO:0000981">
    <property type="term" value="F:DNA-binding transcription factor activity, RNA polymerase II-specific"/>
    <property type="evidence" value="ECO:0007669"/>
    <property type="project" value="InterPro"/>
</dbReference>
<dbReference type="Pfam" id="PF00172">
    <property type="entry name" value="Zn_clus"/>
    <property type="match status" value="1"/>
</dbReference>
<reference evidence="7" key="1">
    <citation type="journal article" date="2023" name="IMA Fungus">
        <title>Comparative genomic study of the Penicillium genus elucidates a diverse pangenome and 15 lateral gene transfer events.</title>
        <authorList>
            <person name="Petersen C."/>
            <person name="Sorensen T."/>
            <person name="Nielsen M.R."/>
            <person name="Sondergaard T.E."/>
            <person name="Sorensen J.L."/>
            <person name="Fitzpatrick D.A."/>
            <person name="Frisvad J.C."/>
            <person name="Nielsen K.L."/>
        </authorList>
    </citation>
    <scope>NUCLEOTIDE SEQUENCE</scope>
    <source>
        <strain evidence="7">IBT 15450</strain>
    </source>
</reference>
<dbReference type="SMART" id="SM00066">
    <property type="entry name" value="GAL4"/>
    <property type="match status" value="1"/>
</dbReference>
<name>A0AAD6IE58_PENCN</name>
<feature type="region of interest" description="Disordered" evidence="5">
    <location>
        <begin position="52"/>
        <end position="90"/>
    </location>
</feature>
<comment type="caution">
    <text evidence="7">The sequence shown here is derived from an EMBL/GenBank/DDBJ whole genome shotgun (WGS) entry which is preliminary data.</text>
</comment>
<dbReference type="PROSITE" id="PS00463">
    <property type="entry name" value="ZN2_CY6_FUNGAL_1"/>
    <property type="match status" value="1"/>
</dbReference>
<dbReference type="InterPro" id="IPR050675">
    <property type="entry name" value="OAF3"/>
</dbReference>
<dbReference type="Proteomes" id="UP001219568">
    <property type="component" value="Unassembled WGS sequence"/>
</dbReference>
<evidence type="ECO:0000256" key="1">
    <source>
        <dbReference type="ARBA" id="ARBA00023015"/>
    </source>
</evidence>
<gene>
    <name evidence="7" type="ORF">N7460_005612</name>
</gene>
<dbReference type="PANTHER" id="PTHR31069:SF32">
    <property type="entry name" value="ARGININE METABOLISM REGULATION PROTEIN II"/>
    <property type="match status" value="1"/>
</dbReference>
<keyword evidence="3" id="KW-0804">Transcription</keyword>
<dbReference type="EMBL" id="JAQJZL010000004">
    <property type="protein sequence ID" value="KAJ6044257.1"/>
    <property type="molecule type" value="Genomic_DNA"/>
</dbReference>
<dbReference type="AlphaFoldDB" id="A0AAD6IE58"/>